<dbReference type="STRING" id="195105.CN97_13600"/>
<dbReference type="OrthoDB" id="9809275at2"/>
<dbReference type="AlphaFoldDB" id="A0A086Y8H4"/>
<organism evidence="1 2">
    <name type="scientific">Haematobacter massiliensis</name>
    <dbReference type="NCBI Taxonomy" id="195105"/>
    <lineage>
        <taxon>Bacteria</taxon>
        <taxon>Pseudomonadati</taxon>
        <taxon>Pseudomonadota</taxon>
        <taxon>Alphaproteobacteria</taxon>
        <taxon>Rhodobacterales</taxon>
        <taxon>Paracoccaceae</taxon>
        <taxon>Haematobacter</taxon>
    </lineage>
</organism>
<accession>A0A086Y8H4</accession>
<dbReference type="SUPFAM" id="SSF56112">
    <property type="entry name" value="Protein kinase-like (PK-like)"/>
    <property type="match status" value="1"/>
</dbReference>
<evidence type="ECO:0000313" key="2">
    <source>
        <dbReference type="Proteomes" id="UP000028826"/>
    </source>
</evidence>
<dbReference type="GO" id="GO:0016740">
    <property type="term" value="F:transferase activity"/>
    <property type="evidence" value="ECO:0007669"/>
    <property type="project" value="UniProtKB-KW"/>
</dbReference>
<comment type="caution">
    <text evidence="1">The sequence shown here is derived from an EMBL/GenBank/DDBJ whole genome shotgun (WGS) entry which is preliminary data.</text>
</comment>
<reference evidence="1 2" key="1">
    <citation type="submission" date="2014-03" db="EMBL/GenBank/DDBJ databases">
        <title>Genome of Haematobacter massiliensis CCUG 47968.</title>
        <authorList>
            <person name="Wang D."/>
            <person name="Wang G."/>
        </authorList>
    </citation>
    <scope>NUCLEOTIDE SEQUENCE [LARGE SCALE GENOMIC DNA]</scope>
    <source>
        <strain evidence="1 2">CCUG 47968</strain>
    </source>
</reference>
<dbReference type="InterPro" id="IPR011009">
    <property type="entry name" value="Kinase-like_dom_sf"/>
</dbReference>
<protein>
    <submittedName>
        <fullName evidence="1">Aminoglycoside phosphotransferase</fullName>
    </submittedName>
</protein>
<name>A0A086Y8H4_9RHOB</name>
<dbReference type="Proteomes" id="UP000028826">
    <property type="component" value="Unassembled WGS sequence"/>
</dbReference>
<proteinExistence type="predicted"/>
<evidence type="ECO:0000313" key="1">
    <source>
        <dbReference type="EMBL" id="KFI30574.1"/>
    </source>
</evidence>
<dbReference type="Pfam" id="PF01636">
    <property type="entry name" value="APH"/>
    <property type="match status" value="1"/>
</dbReference>
<dbReference type="Gene3D" id="3.90.1200.10">
    <property type="match status" value="1"/>
</dbReference>
<sequence>MTETSRTHFADAFLTRAGLIDAARAPLAGDASNRRYERVRAAGETLVLMDAPAERGEDVRPFTAIARHLSSLGLSAPRILAEDAARGFLLLEDLGDDLYAYLLREDAGQERQLYAAAVDALVELHRHPAPDGVERYAPPLLGDLAALAVDWYLPGTGADPVDRAPLAEAVNTAALRHAGGPEVLALRDYHAENLLWLPEREGAARVGLLDFQDARRAHPAYDLVSLLEDARRDTTEALRQEMIARYVAETGAEDAAFRAAYATLGAQRNLRILGVFARLCLRDGKPRYLAFMPRVWDHLMRDLSHPALADLSRLVRETLPEPTPERLERIKARCGTRACP</sequence>
<dbReference type="InterPro" id="IPR002575">
    <property type="entry name" value="Aminoglycoside_PTrfase"/>
</dbReference>
<dbReference type="eggNOG" id="COG3178">
    <property type="taxonomic scope" value="Bacteria"/>
</dbReference>
<keyword evidence="1" id="KW-0808">Transferase</keyword>
<dbReference type="Gene3D" id="3.30.200.20">
    <property type="entry name" value="Phosphorylase Kinase, domain 1"/>
    <property type="match status" value="1"/>
</dbReference>
<dbReference type="RefSeq" id="WP_035709254.1">
    <property type="nucleotide sequence ID" value="NZ_CP035510.1"/>
</dbReference>
<keyword evidence="2" id="KW-1185">Reference proteome</keyword>
<dbReference type="EMBL" id="JGYG01000003">
    <property type="protein sequence ID" value="KFI30574.1"/>
    <property type="molecule type" value="Genomic_DNA"/>
</dbReference>
<gene>
    <name evidence="1" type="ORF">CN97_13600</name>
</gene>